<dbReference type="Gene3D" id="3.20.20.70">
    <property type="entry name" value="Aldolase class I"/>
    <property type="match status" value="1"/>
</dbReference>
<proteinExistence type="predicted"/>
<dbReference type="AlphaFoldDB" id="E3GZI4"/>
<dbReference type="SUPFAM" id="SSF102114">
    <property type="entry name" value="Radical SAM enzymes"/>
    <property type="match status" value="1"/>
</dbReference>
<dbReference type="Pfam" id="PF04055">
    <property type="entry name" value="Radical_SAM"/>
    <property type="match status" value="1"/>
</dbReference>
<dbReference type="InterPro" id="IPR040088">
    <property type="entry name" value="MJ0103-like"/>
</dbReference>
<dbReference type="InterPro" id="IPR013785">
    <property type="entry name" value="Aldolase_TIM"/>
</dbReference>
<dbReference type="PANTHER" id="PTHR11228:SF35">
    <property type="entry name" value="MOLYBDENUM COFACTOR BIOSYNTHESIS PROTEIN A-RELATED"/>
    <property type="match status" value="1"/>
</dbReference>
<evidence type="ECO:0000256" key="4">
    <source>
        <dbReference type="ARBA" id="ARBA00023014"/>
    </source>
</evidence>
<dbReference type="OrthoDB" id="371936at2157"/>
<keyword evidence="3" id="KW-0408">Iron</keyword>
<dbReference type="SFLD" id="SFLDG01067">
    <property type="entry name" value="SPASM/twitch_domain_containing"/>
    <property type="match status" value="1"/>
</dbReference>
<keyword evidence="4" id="KW-0411">Iron-sulfur</keyword>
<dbReference type="KEGG" id="mfv:Mfer_0918"/>
<dbReference type="SMART" id="SM00729">
    <property type="entry name" value="Elp3"/>
    <property type="match status" value="1"/>
</dbReference>
<evidence type="ECO:0000256" key="2">
    <source>
        <dbReference type="ARBA" id="ARBA00022723"/>
    </source>
</evidence>
<dbReference type="EMBL" id="CP002278">
    <property type="protein sequence ID" value="ADP77716.1"/>
    <property type="molecule type" value="Genomic_DNA"/>
</dbReference>
<evidence type="ECO:0000259" key="5">
    <source>
        <dbReference type="PROSITE" id="PS51918"/>
    </source>
</evidence>
<dbReference type="GO" id="GO:0003824">
    <property type="term" value="F:catalytic activity"/>
    <property type="evidence" value="ECO:0007669"/>
    <property type="project" value="InterPro"/>
</dbReference>
<dbReference type="InterPro" id="IPR007197">
    <property type="entry name" value="rSAM"/>
</dbReference>
<protein>
    <submittedName>
        <fullName evidence="6">Radical SAM domain protein</fullName>
    </submittedName>
</protein>
<keyword evidence="7" id="KW-1185">Reference proteome</keyword>
<feature type="domain" description="Radical SAM core" evidence="5">
    <location>
        <begin position="78"/>
        <end position="305"/>
    </location>
</feature>
<dbReference type="GO" id="GO:0046872">
    <property type="term" value="F:metal ion binding"/>
    <property type="evidence" value="ECO:0007669"/>
    <property type="project" value="UniProtKB-KW"/>
</dbReference>
<evidence type="ECO:0000313" key="6">
    <source>
        <dbReference type="EMBL" id="ADP77716.1"/>
    </source>
</evidence>
<gene>
    <name evidence="6" type="ordered locus">Mfer_0918</name>
</gene>
<evidence type="ECO:0000256" key="1">
    <source>
        <dbReference type="ARBA" id="ARBA00022691"/>
    </source>
</evidence>
<keyword evidence="2" id="KW-0479">Metal-binding</keyword>
<dbReference type="InterPro" id="IPR006638">
    <property type="entry name" value="Elp3/MiaA/NifB-like_rSAM"/>
</dbReference>
<accession>E3GZI4</accession>
<sequence>MNIKEFENKEEKVFLIRNIIEVRIPKKSYLKLIKKYPKEYIISFSKEKKIFHSITHRPLYYITKESGIPLLGYNAFGLIDRGTNLIQVRPITGCNLNCIFCSVDEGRFSRSRFVDYIVDVDYLVEEFEKISKFKGKNLEAHIDGQGEPSLYPYLVELIEGLNDLKEVSIISMQSNGIPLNKKIIDRLEGKLDRINLSISALDQKIANKLHGVKYPLKKILELAEYIANSKIDLLIAPVWVPNYNDEEITKIIEFALDLGAGKRFPPLGIQKYIPHKHGRRPKTTVMTFKEFYAKLKELEKEYDVNLILKPEYFGTEKRKRIPKPIRKGESYNAKIVLPGRLKDEKLCIVKNRLVSIRSNKRIGGFAKIKIIRDKDGIFFGKEI</sequence>
<name>E3GZI4_METFV</name>
<organism evidence="6 7">
    <name type="scientific">Methanothermus fervidus (strain ATCC 43054 / DSM 2088 / JCM 10308 / V24 S)</name>
    <dbReference type="NCBI Taxonomy" id="523846"/>
    <lineage>
        <taxon>Archaea</taxon>
        <taxon>Methanobacteriati</taxon>
        <taxon>Methanobacteriota</taxon>
        <taxon>Methanomada group</taxon>
        <taxon>Methanobacteria</taxon>
        <taxon>Methanobacteriales</taxon>
        <taxon>Methanothermaceae</taxon>
        <taxon>Methanothermus</taxon>
    </lineage>
</organism>
<evidence type="ECO:0000256" key="3">
    <source>
        <dbReference type="ARBA" id="ARBA00023004"/>
    </source>
</evidence>
<dbReference type="InterPro" id="IPR058240">
    <property type="entry name" value="rSAM_sf"/>
</dbReference>
<dbReference type="HOGENOM" id="CLU_048071_0_0_2"/>
<dbReference type="InterPro" id="IPR050377">
    <property type="entry name" value="Radical_SAM_PqqE_MftC-like"/>
</dbReference>
<dbReference type="GO" id="GO:0051536">
    <property type="term" value="F:iron-sulfur cluster binding"/>
    <property type="evidence" value="ECO:0007669"/>
    <property type="project" value="UniProtKB-KW"/>
</dbReference>
<dbReference type="PROSITE" id="PS51918">
    <property type="entry name" value="RADICAL_SAM"/>
    <property type="match status" value="1"/>
</dbReference>
<dbReference type="Proteomes" id="UP000002315">
    <property type="component" value="Chromosome"/>
</dbReference>
<dbReference type="STRING" id="523846.Mfer_0918"/>
<dbReference type="PANTHER" id="PTHR11228">
    <property type="entry name" value="RADICAL SAM DOMAIN PROTEIN"/>
    <property type="match status" value="1"/>
</dbReference>
<reference evidence="6 7" key="1">
    <citation type="journal article" date="2010" name="Stand. Genomic Sci.">
        <title>Complete genome sequence of Methanothermus fervidus type strain (V24S).</title>
        <authorList>
            <person name="Anderson I."/>
            <person name="Djao O.D."/>
            <person name="Misra M."/>
            <person name="Chertkov O."/>
            <person name="Nolan M."/>
            <person name="Lucas S."/>
            <person name="Lapidus A."/>
            <person name="Del Rio T.G."/>
            <person name="Tice H."/>
            <person name="Cheng J.F."/>
            <person name="Tapia R."/>
            <person name="Han C."/>
            <person name="Goodwin L."/>
            <person name="Pitluck S."/>
            <person name="Liolios K."/>
            <person name="Ivanova N."/>
            <person name="Mavromatis K."/>
            <person name="Mikhailova N."/>
            <person name="Pati A."/>
            <person name="Brambilla E."/>
            <person name="Chen A."/>
            <person name="Palaniappan K."/>
            <person name="Land M."/>
            <person name="Hauser L."/>
            <person name="Chang Y.J."/>
            <person name="Jeffries C.D."/>
            <person name="Sikorski J."/>
            <person name="Spring S."/>
            <person name="Rohde M."/>
            <person name="Eichinger K."/>
            <person name="Huber H."/>
            <person name="Wirth R."/>
            <person name="Goker M."/>
            <person name="Detter J.C."/>
            <person name="Woyke T."/>
            <person name="Bristow J."/>
            <person name="Eisen J.A."/>
            <person name="Markowitz V."/>
            <person name="Hugenholtz P."/>
            <person name="Klenk H.P."/>
            <person name="Kyrpides N.C."/>
        </authorList>
    </citation>
    <scope>NUCLEOTIDE SEQUENCE [LARGE SCALE GENOMIC DNA]</scope>
    <source>
        <strain evidence="7">ATCC 43054 / DSM 2088 / JCM 10308 / V24 S</strain>
    </source>
</reference>
<dbReference type="CDD" id="cd01335">
    <property type="entry name" value="Radical_SAM"/>
    <property type="match status" value="1"/>
</dbReference>
<keyword evidence="1" id="KW-0949">S-adenosyl-L-methionine</keyword>
<dbReference type="SFLD" id="SFLDG01110">
    <property type="entry name" value="Uncharacterised_Radical_SAM_Su"/>
    <property type="match status" value="1"/>
</dbReference>
<evidence type="ECO:0000313" key="7">
    <source>
        <dbReference type="Proteomes" id="UP000002315"/>
    </source>
</evidence>
<dbReference type="SFLD" id="SFLDS00029">
    <property type="entry name" value="Radical_SAM"/>
    <property type="match status" value="1"/>
</dbReference>